<dbReference type="EMBL" id="WNYA01000434">
    <property type="protein sequence ID" value="KAG8548370.1"/>
    <property type="molecule type" value="Genomic_DNA"/>
</dbReference>
<feature type="transmembrane region" description="Helical" evidence="1">
    <location>
        <begin position="157"/>
        <end position="183"/>
    </location>
</feature>
<feature type="transmembrane region" description="Helical" evidence="1">
    <location>
        <begin position="104"/>
        <end position="129"/>
    </location>
</feature>
<evidence type="ECO:0008006" key="4">
    <source>
        <dbReference type="Google" id="ProtNLM"/>
    </source>
</evidence>
<keyword evidence="3" id="KW-1185">Reference proteome</keyword>
<accession>A0AAV6ZM11</accession>
<comment type="caution">
    <text evidence="2">The sequence shown here is derived from an EMBL/GenBank/DDBJ whole genome shotgun (WGS) entry which is preliminary data.</text>
</comment>
<feature type="transmembrane region" description="Helical" evidence="1">
    <location>
        <begin position="59"/>
        <end position="92"/>
    </location>
</feature>
<proteinExistence type="predicted"/>
<organism evidence="2 3">
    <name type="scientific">Engystomops pustulosus</name>
    <name type="common">Tungara frog</name>
    <name type="synonym">Physalaemus pustulosus</name>
    <dbReference type="NCBI Taxonomy" id="76066"/>
    <lineage>
        <taxon>Eukaryota</taxon>
        <taxon>Metazoa</taxon>
        <taxon>Chordata</taxon>
        <taxon>Craniata</taxon>
        <taxon>Vertebrata</taxon>
        <taxon>Euteleostomi</taxon>
        <taxon>Amphibia</taxon>
        <taxon>Batrachia</taxon>
        <taxon>Anura</taxon>
        <taxon>Neobatrachia</taxon>
        <taxon>Hyloidea</taxon>
        <taxon>Leptodactylidae</taxon>
        <taxon>Leiuperinae</taxon>
        <taxon>Engystomops</taxon>
    </lineage>
</organism>
<keyword evidence="1" id="KW-0472">Membrane</keyword>
<gene>
    <name evidence="2" type="ORF">GDO81_025659</name>
</gene>
<dbReference type="InterPro" id="IPR030417">
    <property type="entry name" value="MS4A"/>
</dbReference>
<name>A0AAV6ZM11_ENGPU</name>
<evidence type="ECO:0000313" key="3">
    <source>
        <dbReference type="Proteomes" id="UP000824782"/>
    </source>
</evidence>
<keyword evidence="1" id="KW-1133">Transmembrane helix</keyword>
<evidence type="ECO:0000256" key="1">
    <source>
        <dbReference type="SAM" id="Phobius"/>
    </source>
</evidence>
<protein>
    <recommendedName>
        <fullName evidence="4">Membrane-spanning 4-domains subfamily A member 4A-like</fullName>
    </recommendedName>
</protein>
<keyword evidence="1" id="KW-0812">Transmembrane</keyword>
<dbReference type="Proteomes" id="UP000824782">
    <property type="component" value="Unassembled WGS sequence"/>
</dbReference>
<reference evidence="2" key="1">
    <citation type="thesis" date="2020" institute="ProQuest LLC" country="789 East Eisenhower Parkway, Ann Arbor, MI, USA">
        <title>Comparative Genomics and Chromosome Evolution.</title>
        <authorList>
            <person name="Mudd A.B."/>
        </authorList>
    </citation>
    <scope>NUCLEOTIDE SEQUENCE</scope>
    <source>
        <strain evidence="2">237g6f4</strain>
        <tissue evidence="2">Blood</tissue>
    </source>
</reference>
<dbReference type="PANTHER" id="PTHR23320">
    <property type="entry name" value="MEMBRANE-SPANNING 4-DOMAINS SUBFAMILY A MS4A -RELATED"/>
    <property type="match status" value="1"/>
</dbReference>
<dbReference type="PANTHER" id="PTHR23320:SF128">
    <property type="entry name" value="MEMBRANE-SPANNING 4-DOMAINS SUBFAMILY A MEMBER 4A"/>
    <property type="match status" value="1"/>
</dbReference>
<dbReference type="AlphaFoldDB" id="A0AAV6ZM11"/>
<evidence type="ECO:0000313" key="2">
    <source>
        <dbReference type="EMBL" id="KAG8548370.1"/>
    </source>
</evidence>
<sequence>MSSMVQDAGGFVVISEVRPQNDQGKGPEEGWSCNAPAALPKPLVAFYRGEPEVLGTTQIFSGILLISIGIAITSVFTTNFVGILIVSGILLWSGILVKSSLVMNIFCSLASACGIILTALDISLVGVIYSPAMLTRSYCAYHKPDMQCRGDFTPLTFYYGVLSFILLLFMLIFCIAISTSVFACKTVCRTSFHEMTVVIYQTTSMNVTDAARNVPPDTAALTSDLKAQT</sequence>